<accession>A0A2Z2KID4</accession>
<reference evidence="2 3" key="1">
    <citation type="submission" date="2017-06" db="EMBL/GenBank/DDBJ databases">
        <title>Complete genome sequence of Paenibacillus donghaensis KCTC 13049T isolated from East Sea sediment, South Korea.</title>
        <authorList>
            <person name="Jung B.K."/>
            <person name="Hong S.-J."/>
            <person name="Shin J.-H."/>
        </authorList>
    </citation>
    <scope>NUCLEOTIDE SEQUENCE [LARGE SCALE GENOMIC DNA]</scope>
    <source>
        <strain evidence="2 3">KCTC 13049</strain>
    </source>
</reference>
<evidence type="ECO:0000313" key="3">
    <source>
        <dbReference type="Proteomes" id="UP000249890"/>
    </source>
</evidence>
<evidence type="ECO:0000313" key="2">
    <source>
        <dbReference type="EMBL" id="ASA21989.1"/>
    </source>
</evidence>
<dbReference type="OrthoDB" id="2654033at2"/>
<dbReference type="EMBL" id="CP021780">
    <property type="protein sequence ID" value="ASA21989.1"/>
    <property type="molecule type" value="Genomic_DNA"/>
</dbReference>
<keyword evidence="3" id="KW-1185">Reference proteome</keyword>
<name>A0A2Z2KID4_9BACL</name>
<feature type="compositionally biased region" description="Basic and acidic residues" evidence="1">
    <location>
        <begin position="71"/>
        <end position="83"/>
    </location>
</feature>
<sequence>MEERFYGYCFPEPRDWHTPSVTLNTPEEVYRYTQLQSRTGLFREVRVTDGGDSIVVQMIDGQYVWPEEWKQLNKGDGADEAGKTADAPAEGNDPGQSA</sequence>
<organism evidence="2 3">
    <name type="scientific">Paenibacillus donghaensis</name>
    <dbReference type="NCBI Taxonomy" id="414771"/>
    <lineage>
        <taxon>Bacteria</taxon>
        <taxon>Bacillati</taxon>
        <taxon>Bacillota</taxon>
        <taxon>Bacilli</taxon>
        <taxon>Bacillales</taxon>
        <taxon>Paenibacillaceae</taxon>
        <taxon>Paenibacillus</taxon>
    </lineage>
</organism>
<dbReference type="Proteomes" id="UP000249890">
    <property type="component" value="Chromosome"/>
</dbReference>
<gene>
    <name evidence="2" type="ORF">B9T62_15110</name>
</gene>
<proteinExistence type="predicted"/>
<dbReference type="RefSeq" id="WP_087915994.1">
    <property type="nucleotide sequence ID" value="NZ_CP021780.1"/>
</dbReference>
<dbReference type="KEGG" id="pdh:B9T62_15110"/>
<feature type="region of interest" description="Disordered" evidence="1">
    <location>
        <begin position="71"/>
        <end position="98"/>
    </location>
</feature>
<dbReference type="AlphaFoldDB" id="A0A2Z2KID4"/>
<protein>
    <submittedName>
        <fullName evidence="2">Uncharacterized protein</fullName>
    </submittedName>
</protein>
<evidence type="ECO:0000256" key="1">
    <source>
        <dbReference type="SAM" id="MobiDB-lite"/>
    </source>
</evidence>